<evidence type="ECO:0000259" key="4">
    <source>
        <dbReference type="Pfam" id="PF02872"/>
    </source>
</evidence>
<dbReference type="InterPro" id="IPR004843">
    <property type="entry name" value="Calcineurin-like_PHP"/>
</dbReference>
<dbReference type="Pfam" id="PF02872">
    <property type="entry name" value="5_nucleotid_C"/>
    <property type="match status" value="1"/>
</dbReference>
<dbReference type="Proteomes" id="UP001251085">
    <property type="component" value="Unassembled WGS sequence"/>
</dbReference>
<dbReference type="Gene3D" id="3.60.21.10">
    <property type="match status" value="1"/>
</dbReference>
<dbReference type="InterPro" id="IPR006179">
    <property type="entry name" value="5_nucleotidase/apyrase"/>
</dbReference>
<feature type="domain" description="Calcineurin-like phosphoesterase" evidence="3">
    <location>
        <begin position="4"/>
        <end position="237"/>
    </location>
</feature>
<dbReference type="InterPro" id="IPR008334">
    <property type="entry name" value="5'-Nucleotdase_C"/>
</dbReference>
<accession>A0ABU3EI97</accession>
<dbReference type="Gene3D" id="3.90.780.10">
    <property type="entry name" value="5'-Nucleotidase, C-terminal domain"/>
    <property type="match status" value="1"/>
</dbReference>
<comment type="caution">
    <text evidence="5">The sequence shown here is derived from an EMBL/GenBank/DDBJ whole genome shotgun (WGS) entry which is preliminary data.</text>
</comment>
<reference evidence="6" key="1">
    <citation type="submission" date="2023-07" db="EMBL/GenBank/DDBJ databases">
        <title>Characterization of two Paracoccaceae strains isolated from Phycosphere and proposal of Xinfangfangia lacusdiani sp. nov.</title>
        <authorList>
            <person name="Deng Y."/>
            <person name="Zhang Y.Q."/>
        </authorList>
    </citation>
    <scope>NUCLEOTIDE SEQUENCE [LARGE SCALE GENOMIC DNA]</scope>
    <source>
        <strain evidence="6">CPCC 101403</strain>
    </source>
</reference>
<keyword evidence="2" id="KW-0378">Hydrolase</keyword>
<dbReference type="EMBL" id="JAVRQI010000015">
    <property type="protein sequence ID" value="MDT1063816.1"/>
    <property type="molecule type" value="Genomic_DNA"/>
</dbReference>
<keyword evidence="6" id="KW-1185">Reference proteome</keyword>
<dbReference type="NCBIfam" id="NF006938">
    <property type="entry name" value="PRK09420.1"/>
    <property type="match status" value="1"/>
</dbReference>
<name>A0ABU3EI97_9RHOB</name>
<proteinExistence type="inferred from homology"/>
<dbReference type="SUPFAM" id="SSF56300">
    <property type="entry name" value="Metallo-dependent phosphatases"/>
    <property type="match status" value="1"/>
</dbReference>
<evidence type="ECO:0000313" key="5">
    <source>
        <dbReference type="EMBL" id="MDT1063816.1"/>
    </source>
</evidence>
<dbReference type="PANTHER" id="PTHR11575:SF6">
    <property type="entry name" value="2',3'-CYCLIC-NUCLEOTIDE 2'-PHOSPHODIESTERASE_3'-NUCLEOTIDASE"/>
    <property type="match status" value="1"/>
</dbReference>
<dbReference type="InterPro" id="IPR036907">
    <property type="entry name" value="5'-Nucleotdase_C_sf"/>
</dbReference>
<dbReference type="InterPro" id="IPR029052">
    <property type="entry name" value="Metallo-depent_PP-like"/>
</dbReference>
<evidence type="ECO:0000256" key="2">
    <source>
        <dbReference type="RuleBase" id="RU362119"/>
    </source>
</evidence>
<keyword evidence="1" id="KW-0732">Signal</keyword>
<sequence>MMDLKILATTDLHMYILDHDYLADRPSQRFGLSRAATVIATERATAANSLLLDNGDSLQGGPMGDFLADAGWRGRSGHPAIAAMNTLRYDAATLGNHDFSHGLRYLNNALRDADFPIVSTNLLSRRGLPVHACVMLQRMMRDRRGGAWPLRIGILGFLPPQTVDWEPELRQATRIGDILEHAQAGIAALRTGGADLVIALSHSGIGDLQPVPMMENAATALAALPGIDAVIAGHTHRVFPSDQHPAGPGIDPQRGTLAGKPCVMPGFWGSHLGVIELALQRSSAGKWSVANFRCRAEPVRALPPHQPVIRTAQPAHRATLQHFRRRIGRSDVALTSFFTMLGHDPGLRLVCMAQRWHARRLLAAGPWRDLPILSAAAPFRAGGRGGPDHYTDVPAGPLTLRSLADLYLFPNRLCAILVSGADVACWLERSASIFLRIAPGAQDQPLIDPEFPSYNFDLIDGVGWQLDLSQPSRYAADGRLLDPDARRVTNLRHRGRPVTPDQRFVLVTNSYRLSDSGVFSAIAARRRVVLQGGARTRDVLRQYVATQRMVAPPGPLGWNFLSMPGTTIRYATGPGAARHLELLGFRYDQIGQTPDGFLDLRLYL</sequence>
<evidence type="ECO:0000259" key="3">
    <source>
        <dbReference type="Pfam" id="PF00149"/>
    </source>
</evidence>
<feature type="domain" description="5'-Nucleotidase C-terminal" evidence="4">
    <location>
        <begin position="391"/>
        <end position="522"/>
    </location>
</feature>
<dbReference type="PRINTS" id="PR01607">
    <property type="entry name" value="APYRASEFAMLY"/>
</dbReference>
<gene>
    <name evidence="5" type="ORF">RM190_18280</name>
</gene>
<keyword evidence="2" id="KW-0547">Nucleotide-binding</keyword>
<protein>
    <submittedName>
        <fullName evidence="5">Bifunctional 2',3'-cyclic-nucleotide 2'-phosphodiesterase/3'-nucleotidase</fullName>
    </submittedName>
</protein>
<evidence type="ECO:0000313" key="6">
    <source>
        <dbReference type="Proteomes" id="UP001251085"/>
    </source>
</evidence>
<organism evidence="5 6">
    <name type="scientific">Paracoccus broussonetiae</name>
    <dbReference type="NCBI Taxonomy" id="3075834"/>
    <lineage>
        <taxon>Bacteria</taxon>
        <taxon>Pseudomonadati</taxon>
        <taxon>Pseudomonadota</taxon>
        <taxon>Alphaproteobacteria</taxon>
        <taxon>Rhodobacterales</taxon>
        <taxon>Paracoccaceae</taxon>
        <taxon>Paracoccus</taxon>
    </lineage>
</organism>
<dbReference type="PANTHER" id="PTHR11575">
    <property type="entry name" value="5'-NUCLEOTIDASE-RELATED"/>
    <property type="match status" value="1"/>
</dbReference>
<dbReference type="SUPFAM" id="SSF55816">
    <property type="entry name" value="5'-nucleotidase (syn. UDP-sugar hydrolase), C-terminal domain"/>
    <property type="match status" value="1"/>
</dbReference>
<comment type="similarity">
    <text evidence="2">Belongs to the 5'-nucleotidase family.</text>
</comment>
<dbReference type="Pfam" id="PF00149">
    <property type="entry name" value="Metallophos"/>
    <property type="match status" value="1"/>
</dbReference>
<evidence type="ECO:0000256" key="1">
    <source>
        <dbReference type="ARBA" id="ARBA00022729"/>
    </source>
</evidence>